<dbReference type="Proteomes" id="UP000541969">
    <property type="component" value="Unassembled WGS sequence"/>
</dbReference>
<protein>
    <submittedName>
        <fullName evidence="1">Uncharacterized protein</fullName>
    </submittedName>
</protein>
<proteinExistence type="predicted"/>
<comment type="caution">
    <text evidence="1">The sequence shown here is derived from an EMBL/GenBank/DDBJ whole genome shotgun (WGS) entry which is preliminary data.</text>
</comment>
<keyword evidence="2" id="KW-1185">Reference proteome</keyword>
<evidence type="ECO:0000313" key="1">
    <source>
        <dbReference type="EMBL" id="NYJ03833.1"/>
    </source>
</evidence>
<sequence length="69" mass="7726">MTCTHCDAETQRGRFCVGCGRRLLPPLQPMRPVPRRLQADLDLTQPVLRLDRVPQPRVPHVSEVAAGGR</sequence>
<reference evidence="1 2" key="1">
    <citation type="submission" date="2020-07" db="EMBL/GenBank/DDBJ databases">
        <title>Sequencing the genomes of 1000 actinobacteria strains.</title>
        <authorList>
            <person name="Klenk H.-P."/>
        </authorList>
    </citation>
    <scope>NUCLEOTIDE SEQUENCE [LARGE SCALE GENOMIC DNA]</scope>
    <source>
        <strain evidence="1 2">DSM 104001</strain>
    </source>
</reference>
<accession>A0A853CCF2</accession>
<dbReference type="RefSeq" id="WP_179714623.1">
    <property type="nucleotide sequence ID" value="NZ_JACBZT010000001.1"/>
</dbReference>
<dbReference type="AlphaFoldDB" id="A0A853CCF2"/>
<gene>
    <name evidence="1" type="ORF">GGQ55_000111</name>
</gene>
<name>A0A853CCF2_9ACTN</name>
<dbReference type="EMBL" id="JACBZT010000001">
    <property type="protein sequence ID" value="NYJ03833.1"/>
    <property type="molecule type" value="Genomic_DNA"/>
</dbReference>
<evidence type="ECO:0000313" key="2">
    <source>
        <dbReference type="Proteomes" id="UP000541969"/>
    </source>
</evidence>
<organism evidence="1 2">
    <name type="scientific">Petropleomorpha daqingensis</name>
    <dbReference type="NCBI Taxonomy" id="2026353"/>
    <lineage>
        <taxon>Bacteria</taxon>
        <taxon>Bacillati</taxon>
        <taxon>Actinomycetota</taxon>
        <taxon>Actinomycetes</taxon>
        <taxon>Geodermatophilales</taxon>
        <taxon>Geodermatophilaceae</taxon>
        <taxon>Petropleomorpha</taxon>
    </lineage>
</organism>